<evidence type="ECO:0000313" key="9">
    <source>
        <dbReference type="EMBL" id="CAD7599166.1"/>
    </source>
</evidence>
<comment type="pathway">
    <text evidence="2">Amino-acid biosynthesis; L-methionine biosynthesis via de novo pathway; L-methionine from L-homocysteine (BhmT route): step 1/1.</text>
</comment>
<feature type="binding site" evidence="7">
    <location>
        <position position="405"/>
    </location>
    <ligand>
        <name>Zn(2+)</name>
        <dbReference type="ChEBI" id="CHEBI:29105"/>
    </ligand>
</feature>
<evidence type="ECO:0000256" key="2">
    <source>
        <dbReference type="ARBA" id="ARBA00005137"/>
    </source>
</evidence>
<name>A0A7R9PN90_TIMGE</name>
<keyword evidence="4 7" id="KW-0808">Transferase</keyword>
<dbReference type="Gene3D" id="3.20.20.330">
    <property type="entry name" value="Homocysteine-binding-like domain"/>
    <property type="match status" value="1"/>
</dbReference>
<proteinExistence type="predicted"/>
<dbReference type="GO" id="GO:0046872">
    <property type="term" value="F:metal ion binding"/>
    <property type="evidence" value="ECO:0007669"/>
    <property type="project" value="UniProtKB-KW"/>
</dbReference>
<dbReference type="SUPFAM" id="SSF82282">
    <property type="entry name" value="Homocysteine S-methyltransferase"/>
    <property type="match status" value="1"/>
</dbReference>
<evidence type="ECO:0000256" key="6">
    <source>
        <dbReference type="ARBA" id="ARBA00022833"/>
    </source>
</evidence>
<dbReference type="GO" id="GO:0032259">
    <property type="term" value="P:methylation"/>
    <property type="evidence" value="ECO:0007669"/>
    <property type="project" value="UniProtKB-KW"/>
</dbReference>
<dbReference type="GO" id="GO:0009086">
    <property type="term" value="P:methionine biosynthetic process"/>
    <property type="evidence" value="ECO:0007669"/>
    <property type="project" value="TreeGrafter"/>
</dbReference>
<dbReference type="GO" id="GO:0047150">
    <property type="term" value="F:betaine-homocysteine S-methyltransferase activity"/>
    <property type="evidence" value="ECO:0007669"/>
    <property type="project" value="TreeGrafter"/>
</dbReference>
<evidence type="ECO:0000256" key="5">
    <source>
        <dbReference type="ARBA" id="ARBA00022723"/>
    </source>
</evidence>
<evidence type="ECO:0000256" key="7">
    <source>
        <dbReference type="PROSITE-ProRule" id="PRU00333"/>
    </source>
</evidence>
<organism evidence="9">
    <name type="scientific">Timema genevievae</name>
    <name type="common">Walking stick</name>
    <dbReference type="NCBI Taxonomy" id="629358"/>
    <lineage>
        <taxon>Eukaryota</taxon>
        <taxon>Metazoa</taxon>
        <taxon>Ecdysozoa</taxon>
        <taxon>Arthropoda</taxon>
        <taxon>Hexapoda</taxon>
        <taxon>Insecta</taxon>
        <taxon>Pterygota</taxon>
        <taxon>Neoptera</taxon>
        <taxon>Polyneoptera</taxon>
        <taxon>Phasmatodea</taxon>
        <taxon>Timematodea</taxon>
        <taxon>Timematoidea</taxon>
        <taxon>Timematidae</taxon>
        <taxon>Timema</taxon>
    </lineage>
</organism>
<feature type="binding site" evidence="7">
    <location>
        <position position="487"/>
    </location>
    <ligand>
        <name>Zn(2+)</name>
        <dbReference type="ChEBI" id="CHEBI:29105"/>
    </ligand>
</feature>
<evidence type="ECO:0000256" key="3">
    <source>
        <dbReference type="ARBA" id="ARBA00022603"/>
    </source>
</evidence>
<dbReference type="InterPro" id="IPR003726">
    <property type="entry name" value="HCY_dom"/>
</dbReference>
<keyword evidence="6 7" id="KW-0862">Zinc</keyword>
<dbReference type="PANTHER" id="PTHR46120:SF1">
    <property type="entry name" value="HCY-BINDING DOMAIN-CONTAINING PROTEIN"/>
    <property type="match status" value="1"/>
</dbReference>
<feature type="domain" description="Hcy-binding" evidence="8">
    <location>
        <begin position="199"/>
        <end position="502"/>
    </location>
</feature>
<dbReference type="EMBL" id="OE842252">
    <property type="protein sequence ID" value="CAD7599166.1"/>
    <property type="molecule type" value="Genomic_DNA"/>
</dbReference>
<evidence type="ECO:0000259" key="8">
    <source>
        <dbReference type="PROSITE" id="PS50970"/>
    </source>
</evidence>
<evidence type="ECO:0000256" key="1">
    <source>
        <dbReference type="ARBA" id="ARBA00001947"/>
    </source>
</evidence>
<dbReference type="PROSITE" id="PS50970">
    <property type="entry name" value="HCY"/>
    <property type="match status" value="1"/>
</dbReference>
<reference evidence="9" key="1">
    <citation type="submission" date="2020-11" db="EMBL/GenBank/DDBJ databases">
        <authorList>
            <person name="Tran Van P."/>
        </authorList>
    </citation>
    <scope>NUCLEOTIDE SEQUENCE</scope>
</reference>
<dbReference type="InterPro" id="IPR051524">
    <property type="entry name" value="BHMT"/>
</dbReference>
<dbReference type="InterPro" id="IPR036589">
    <property type="entry name" value="HCY_dom_sf"/>
</dbReference>
<dbReference type="Pfam" id="PF02574">
    <property type="entry name" value="S-methyl_trans"/>
    <property type="match status" value="1"/>
</dbReference>
<comment type="cofactor">
    <cofactor evidence="1 7">
        <name>Zn(2+)</name>
        <dbReference type="ChEBI" id="CHEBI:29105"/>
    </cofactor>
</comment>
<keyword evidence="3 7" id="KW-0489">Methyltransferase</keyword>
<gene>
    <name evidence="9" type="ORF">TGEB3V08_LOCUS7276</name>
</gene>
<accession>A0A7R9PN90</accession>
<feature type="binding site" evidence="7">
    <location>
        <position position="488"/>
    </location>
    <ligand>
        <name>Zn(2+)</name>
        <dbReference type="ChEBI" id="CHEBI:29105"/>
    </ligand>
</feature>
<protein>
    <recommendedName>
        <fullName evidence="8">Hcy-binding domain-containing protein</fullName>
    </recommendedName>
</protein>
<dbReference type="AlphaFoldDB" id="A0A7R9PN90"/>
<keyword evidence="5 7" id="KW-0479">Metal-binding</keyword>
<dbReference type="PANTHER" id="PTHR46120">
    <property type="entry name" value="BETAINE--HOMOCYSTEINE S-METHYLTRANSFERASE 1"/>
    <property type="match status" value="1"/>
</dbReference>
<dbReference type="FunFam" id="3.20.20.330:FF:000003">
    <property type="entry name" value="Betaine--homocysteine S-methyltransferase 1"/>
    <property type="match status" value="1"/>
</dbReference>
<evidence type="ECO:0000256" key="4">
    <source>
        <dbReference type="ARBA" id="ARBA00022679"/>
    </source>
</evidence>
<sequence>MPMEFHYVPLRTTDLTDLDYVYRAICYCGVDLFLRTTYLTDLDYVYRAICYCGVDLFLRTTYLTDLDYVYRAICYCGVDLFFRTTDLTDTSVSATKGVCITWLRRAVLQLLFQPRTLKGREGRALVKVEFNGEITSCAPNLLSTARNIQIGSFPSLPHVVREEPGGILIVPTCLEPAGLAQRQRALIGVLNSHDGVQGGQESCERLAEGVVIGDGGFVFALEKRGYVKAGPWTPEATCENPEAVIQLHREFLRAGADVMQAFTFYACDTKLDNRGHDAGQKFTGKAINKAACDIAKRVAAEGDALVAGGLSQTPTYLSNKGKSVVQEEFKKQVDVFVQEEIDFLICEYFEHVEEIEWAIEVCKKTGKPVAATMCIGPQGDLHGVSAGECGVRMVQAGAEIIGVNCHFDPFIVLDTIKLMKEALEKAGLKAHLMSQPLAYHTPDAGKQGFIDLPEFPFALEPRVLTRWDAQRYAREAYNLGVRYIGGCCGFEPYHTRAISEELTKERGKEAKGTEKHDLWGGGLTMHTKPWVRARAQREFWENLKPASGRPYCASLSQPANWGVTAGSEVLKQQKEATTSDEIKKLIVFKK</sequence>